<dbReference type="Proteomes" id="UP000244855">
    <property type="component" value="Unassembled WGS sequence"/>
</dbReference>
<name>A0A2V1DLK0_9PLEO</name>
<dbReference type="EMBL" id="KZ805399">
    <property type="protein sequence ID" value="PVH99087.1"/>
    <property type="molecule type" value="Genomic_DNA"/>
</dbReference>
<protein>
    <submittedName>
        <fullName evidence="1">Uncharacterized protein</fullName>
    </submittedName>
</protein>
<accession>A0A2V1DLK0</accession>
<reference evidence="1 2" key="1">
    <citation type="journal article" date="2018" name="Sci. Rep.">
        <title>Comparative genomics provides insights into the lifestyle and reveals functional heterogeneity of dark septate endophytic fungi.</title>
        <authorList>
            <person name="Knapp D.G."/>
            <person name="Nemeth J.B."/>
            <person name="Barry K."/>
            <person name="Hainaut M."/>
            <person name="Henrissat B."/>
            <person name="Johnson J."/>
            <person name="Kuo A."/>
            <person name="Lim J.H.P."/>
            <person name="Lipzen A."/>
            <person name="Nolan M."/>
            <person name="Ohm R.A."/>
            <person name="Tamas L."/>
            <person name="Grigoriev I.V."/>
            <person name="Spatafora J.W."/>
            <person name="Nagy L.G."/>
            <person name="Kovacs G.M."/>
        </authorList>
    </citation>
    <scope>NUCLEOTIDE SEQUENCE [LARGE SCALE GENOMIC DNA]</scope>
    <source>
        <strain evidence="1 2">DSE2036</strain>
    </source>
</reference>
<organism evidence="1 2">
    <name type="scientific">Periconia macrospinosa</name>
    <dbReference type="NCBI Taxonomy" id="97972"/>
    <lineage>
        <taxon>Eukaryota</taxon>
        <taxon>Fungi</taxon>
        <taxon>Dikarya</taxon>
        <taxon>Ascomycota</taxon>
        <taxon>Pezizomycotina</taxon>
        <taxon>Dothideomycetes</taxon>
        <taxon>Pleosporomycetidae</taxon>
        <taxon>Pleosporales</taxon>
        <taxon>Massarineae</taxon>
        <taxon>Periconiaceae</taxon>
        <taxon>Periconia</taxon>
    </lineage>
</organism>
<evidence type="ECO:0000313" key="1">
    <source>
        <dbReference type="EMBL" id="PVH99087.1"/>
    </source>
</evidence>
<gene>
    <name evidence="1" type="ORF">DM02DRAFT_18348</name>
</gene>
<evidence type="ECO:0000313" key="2">
    <source>
        <dbReference type="Proteomes" id="UP000244855"/>
    </source>
</evidence>
<proteinExistence type="predicted"/>
<keyword evidence="2" id="KW-1185">Reference proteome</keyword>
<sequence>MVLRGIDEVGLCIVGRGLEVLMVCTHYVCVHTYGRQVLCLTRYVGRQTHKSMHVCVFCLGVDSRSLHSFILARKRISMIHRSRLEDGGGGFYTVEWSICTLEVLANTCTSAPLTLLDKIAIWASAHRTHTHTHSCFGGPKSQAEQCQPHSS</sequence>
<dbReference type="AlphaFoldDB" id="A0A2V1DLK0"/>